<keyword evidence="4" id="KW-1185">Reference proteome</keyword>
<reference evidence="4" key="1">
    <citation type="journal article" date="2019" name="Int. J. Syst. Evol. Microbiol.">
        <title>The Global Catalogue of Microorganisms (GCM) 10K type strain sequencing project: providing services to taxonomists for standard genome sequencing and annotation.</title>
        <authorList>
            <consortium name="The Broad Institute Genomics Platform"/>
            <consortium name="The Broad Institute Genome Sequencing Center for Infectious Disease"/>
            <person name="Wu L."/>
            <person name="Ma J."/>
        </authorList>
    </citation>
    <scope>NUCLEOTIDE SEQUENCE [LARGE SCALE GENOMIC DNA]</scope>
    <source>
        <strain evidence="4">KACC 11904</strain>
    </source>
</reference>
<evidence type="ECO:0000313" key="3">
    <source>
        <dbReference type="EMBL" id="MFC5450894.1"/>
    </source>
</evidence>
<accession>A0ABW0KBW3</accession>
<gene>
    <name evidence="3" type="ORF">ACFPOG_21810</name>
</gene>
<dbReference type="InterPro" id="IPR036582">
    <property type="entry name" value="Mao_N_sf"/>
</dbReference>
<dbReference type="Pfam" id="PF07833">
    <property type="entry name" value="Cu_amine_oxidN1"/>
    <property type="match status" value="1"/>
</dbReference>
<comment type="caution">
    <text evidence="3">The sequence shown here is derived from an EMBL/GenBank/DDBJ whole genome shotgun (WGS) entry which is preliminary data.</text>
</comment>
<evidence type="ECO:0000259" key="2">
    <source>
        <dbReference type="Pfam" id="PF07833"/>
    </source>
</evidence>
<dbReference type="SUPFAM" id="SSF55383">
    <property type="entry name" value="Copper amine oxidase, domain N"/>
    <property type="match status" value="2"/>
</dbReference>
<feature type="signal peptide" evidence="1">
    <location>
        <begin position="1"/>
        <end position="26"/>
    </location>
</feature>
<protein>
    <submittedName>
        <fullName evidence="3">Stalk domain-containing protein</fullName>
    </submittedName>
</protein>
<dbReference type="SUPFAM" id="SSF49299">
    <property type="entry name" value="PKD domain"/>
    <property type="match status" value="1"/>
</dbReference>
<dbReference type="Gene3D" id="2.60.40.10">
    <property type="entry name" value="Immunoglobulins"/>
    <property type="match status" value="1"/>
</dbReference>
<dbReference type="Gene3D" id="3.30.457.10">
    <property type="entry name" value="Copper amine oxidase-like, N-terminal domain"/>
    <property type="match status" value="2"/>
</dbReference>
<evidence type="ECO:0000313" key="4">
    <source>
        <dbReference type="Proteomes" id="UP001596044"/>
    </source>
</evidence>
<keyword evidence="1" id="KW-0732">Signal</keyword>
<dbReference type="InterPro" id="IPR012854">
    <property type="entry name" value="Cu_amine_oxidase-like_N"/>
</dbReference>
<dbReference type="EMBL" id="JBHSMJ010000029">
    <property type="protein sequence ID" value="MFC5450894.1"/>
    <property type="molecule type" value="Genomic_DNA"/>
</dbReference>
<dbReference type="InterPro" id="IPR035986">
    <property type="entry name" value="PKD_dom_sf"/>
</dbReference>
<name>A0ABW0KBW3_9BACL</name>
<dbReference type="RefSeq" id="WP_270878829.1">
    <property type="nucleotide sequence ID" value="NZ_JAQFVF010000022.1"/>
</dbReference>
<organism evidence="3 4">
    <name type="scientific">Paenibacillus aestuarii</name>
    <dbReference type="NCBI Taxonomy" id="516965"/>
    <lineage>
        <taxon>Bacteria</taxon>
        <taxon>Bacillati</taxon>
        <taxon>Bacillota</taxon>
        <taxon>Bacilli</taxon>
        <taxon>Bacillales</taxon>
        <taxon>Paenibacillaceae</taxon>
        <taxon>Paenibacillus</taxon>
    </lineage>
</organism>
<feature type="chain" id="PRO_5047068169" evidence="1">
    <location>
        <begin position="27"/>
        <end position="587"/>
    </location>
</feature>
<dbReference type="Proteomes" id="UP001596044">
    <property type="component" value="Unassembled WGS sequence"/>
</dbReference>
<evidence type="ECO:0000256" key="1">
    <source>
        <dbReference type="SAM" id="SignalP"/>
    </source>
</evidence>
<sequence>MKSHWKVSSVLLAFLVFLASTITAPAAQAVSASSSFILLYIDKSEAFVNQDQIHLDAPATIIKGSTFVPAKFLGDSMNFNVEWSDATRTITMSPQGNLIVLDVDHKTVTTNGINTPFDDVAAIVNGKLIVKLTWLADYMGAKYTYNEELRRVEIVYTPPAEGIYVDQDSNSRPVAKFTTAKPTYRLGEPVKYVDLSYDPDAEGIVSYDWTGNQEAFFKPGKYPVSLKVSDRHGHVSDVYTSYVTVVDEPYLSEVEYPIYMKPVGGFIKSDWGTIWSHFNNMEPIAKQVTQVTDRKLLVSDSPEEFTEKGILYQDTINGKARLYADHVNGTKQKMTMAIFATNNSDKPVTIQTTNKGEVYPSVYANLIGSEASVDFLLNNVYDQKLTVPPHQTYVYAKLPDFYPGQGVNLFYDVETDGELQMTFGVTDQRLTPTTVQELPYLAFNGHVRGSFPVSEINWKIDASSFTKTSVLTIGDNKTDPFVKGYDVMRKSDAENSGNYGVVYKIHADKPRKMAVMIMAKGGIFKGPFKINGEIIPVPASGVITAFDGMEVLARTTGTEDSLDIEFTPPAGSAFPIDLIFYPLEDKK</sequence>
<dbReference type="InterPro" id="IPR013783">
    <property type="entry name" value="Ig-like_fold"/>
</dbReference>
<proteinExistence type="predicted"/>
<feature type="domain" description="Copper amine oxidase-like N-terminal" evidence="2">
    <location>
        <begin position="48"/>
        <end position="154"/>
    </location>
</feature>